<protein>
    <recommendedName>
        <fullName evidence="3">EF-hand domain-containing protein</fullName>
    </recommendedName>
</protein>
<proteinExistence type="predicted"/>
<dbReference type="PaxDb" id="55529-EKX43748"/>
<feature type="compositionally biased region" description="Polar residues" evidence="2">
    <location>
        <begin position="930"/>
        <end position="940"/>
    </location>
</feature>
<feature type="domain" description="EF-hand" evidence="3">
    <location>
        <begin position="1152"/>
        <end position="1187"/>
    </location>
</feature>
<dbReference type="Gene3D" id="1.10.238.10">
    <property type="entry name" value="EF-hand"/>
    <property type="match status" value="1"/>
</dbReference>
<reference evidence="6" key="2">
    <citation type="submission" date="2012-11" db="EMBL/GenBank/DDBJ databases">
        <authorList>
            <person name="Kuo A."/>
            <person name="Curtis B.A."/>
            <person name="Tanifuji G."/>
            <person name="Burki F."/>
            <person name="Gruber A."/>
            <person name="Irimia M."/>
            <person name="Maruyama S."/>
            <person name="Arias M.C."/>
            <person name="Ball S.G."/>
            <person name="Gile G.H."/>
            <person name="Hirakawa Y."/>
            <person name="Hopkins J.F."/>
            <person name="Rensing S.A."/>
            <person name="Schmutz J."/>
            <person name="Symeonidi A."/>
            <person name="Elias M."/>
            <person name="Eveleigh R.J."/>
            <person name="Herman E.K."/>
            <person name="Klute M.J."/>
            <person name="Nakayama T."/>
            <person name="Obornik M."/>
            <person name="Reyes-Prieto A."/>
            <person name="Armbrust E.V."/>
            <person name="Aves S.J."/>
            <person name="Beiko R.G."/>
            <person name="Coutinho P."/>
            <person name="Dacks J.B."/>
            <person name="Durnford D.G."/>
            <person name="Fast N.M."/>
            <person name="Green B.R."/>
            <person name="Grisdale C."/>
            <person name="Hempe F."/>
            <person name="Henrissat B."/>
            <person name="Hoppner M.P."/>
            <person name="Ishida K.-I."/>
            <person name="Kim E."/>
            <person name="Koreny L."/>
            <person name="Kroth P.G."/>
            <person name="Liu Y."/>
            <person name="Malik S.-B."/>
            <person name="Maier U.G."/>
            <person name="McRose D."/>
            <person name="Mock T."/>
            <person name="Neilson J.A."/>
            <person name="Onodera N.T."/>
            <person name="Poole A.M."/>
            <person name="Pritham E.J."/>
            <person name="Richards T.A."/>
            <person name="Rocap G."/>
            <person name="Roy S.W."/>
            <person name="Sarai C."/>
            <person name="Schaack S."/>
            <person name="Shirato S."/>
            <person name="Slamovits C.H."/>
            <person name="Spencer D.F."/>
            <person name="Suzuki S."/>
            <person name="Worden A.Z."/>
            <person name="Zauner S."/>
            <person name="Barry K."/>
            <person name="Bell C."/>
            <person name="Bharti A.K."/>
            <person name="Crow J.A."/>
            <person name="Grimwood J."/>
            <person name="Kramer R."/>
            <person name="Lindquist E."/>
            <person name="Lucas S."/>
            <person name="Salamov A."/>
            <person name="McFadden G.I."/>
            <person name="Lane C.E."/>
            <person name="Keeling P.J."/>
            <person name="Gray M.W."/>
            <person name="Grigoriev I.V."/>
            <person name="Archibald J.M."/>
        </authorList>
    </citation>
    <scope>NUCLEOTIDE SEQUENCE</scope>
    <source>
        <strain evidence="6">CCMP2712</strain>
    </source>
</reference>
<evidence type="ECO:0000259" key="3">
    <source>
        <dbReference type="PROSITE" id="PS50222"/>
    </source>
</evidence>
<evidence type="ECO:0000313" key="6">
    <source>
        <dbReference type="Proteomes" id="UP000011087"/>
    </source>
</evidence>
<dbReference type="HOGENOM" id="CLU_266320_0_0_1"/>
<dbReference type="PROSITE" id="PS00018">
    <property type="entry name" value="EF_HAND_1"/>
    <property type="match status" value="1"/>
</dbReference>
<evidence type="ECO:0000313" key="4">
    <source>
        <dbReference type="EMBL" id="EKX43748.1"/>
    </source>
</evidence>
<reference evidence="5" key="3">
    <citation type="submission" date="2015-06" db="UniProtKB">
        <authorList>
            <consortium name="EnsemblProtists"/>
        </authorList>
    </citation>
    <scope>IDENTIFICATION</scope>
</reference>
<sequence>MKKLALAAEIKARIDEKAEQSYDRKFQKIRQKYDPQGKWQLSDRIFKKNWTFSEAMQDLKEHWQEMDDSSTERTFPNVTDEEFRKDPRAAMQKYREQAAGPGGILSYKTKMYRSYPQYLRLRSIAQEEEDETDSVEEFLNSGLNCSNEMRVLFGNIQMMIGERISTKKRQEIVDLIEDLRLNQESWKWMNEDHDHDDESMRESLDHREDRFEPQQITDYVEDGMKDDDEMDKLEAAIQDLYTDIHSRNRKRLKDMRQREIWKDIKFYFKTLSTHMQKWDWSSLKPNNVDQVLLDFKIPNDFEELNIEGKQGEDTIDYCFDKWMEDMSTMILNLPKTALPALNLTDDERNTCATYQLLEKQLEDEPPEMRDACLYDDVYNFAFPSNNLTLVQQVQKALEQNRRLFPLSSAALPPNSALRWKKKRRIVKSTHLEEFIMNVSLRRGVSKIVVEREGKEKFFKLDKKVDLRSTGNEGSDCRNTIDFVNEDELYKDFKYTARRDKEQIYFRQLQNFKCRDQVSLFILTLCTYDNIDLIFFSSETKSYCKRMEPLNHYLRYAGLWHEWVGPLNGEVEFSSSSCSSPLFSSIKWTGYANSSEEERKFNQTVQGGWWSTIEGGGNLHVWMSRLTRKIERRELDPVEQELKQANFSDYLDVGAKLGGGVELEEGAWDELKAGVIVASLVQMHLDVETESKRQGLDTFQELTRVIERIEDGVTIRQVQAAADLFEVKIEMFEVTPSGVKIHSFLPADDDASTSTPIVRLCSIAQHFWCITPFDFAEAEEKKAAIEELRAAPLNFTNPQEEEVYNYDMEGLQECQDEVQELCDLLEHEGIPVKFFGEEHRLNPLHIEWLDTFMGGVDKWEKNNFDPPPDLWDRETVLGCLDATVADMKDEIAAYRKQKMEEEGMEDTAARDKKRAGNQSRNPLTAQKHIEQTLSSSSATHNTGKHDSRSLQQAKSVGRESPALAARVSRLNPPFGVDKVIEEDETQTVDQDEKIDSLRSNSVVVEAVEDLEEMQFAWWSKFCPEQVKPIKPVKNFWKGNFQNRSVPWRKEQLGAFPSYRDFPWPPPKDEDGVAERVTRHMERCTPFSIDRSRFRGASERTINQTMRDSKLLPDFLHPSRRMHNNQTYDPLVGQAFSDLRDRLLCLIADKLDEHGVRSYAQALASFDTDQSGRMNIQDFQRFLSLYGVAADEEQIDELFFGFESASRPGSVPYSSLVTAIESERMRFNRIYHFSDKFTLKLSKFIDD</sequence>
<dbReference type="SUPFAM" id="SSF47473">
    <property type="entry name" value="EF-hand"/>
    <property type="match status" value="1"/>
</dbReference>
<dbReference type="EnsemblProtists" id="EKX43748">
    <property type="protein sequence ID" value="EKX43748"/>
    <property type="gene ID" value="GUITHDRAFT_110203"/>
</dbReference>
<dbReference type="RefSeq" id="XP_005830728.1">
    <property type="nucleotide sequence ID" value="XM_005830671.1"/>
</dbReference>
<dbReference type="InterPro" id="IPR002048">
    <property type="entry name" value="EF_hand_dom"/>
</dbReference>
<dbReference type="AlphaFoldDB" id="L1J5C8"/>
<reference evidence="4 6" key="1">
    <citation type="journal article" date="2012" name="Nature">
        <title>Algal genomes reveal evolutionary mosaicism and the fate of nucleomorphs.</title>
        <authorList>
            <consortium name="DOE Joint Genome Institute"/>
            <person name="Curtis B.A."/>
            <person name="Tanifuji G."/>
            <person name="Burki F."/>
            <person name="Gruber A."/>
            <person name="Irimia M."/>
            <person name="Maruyama S."/>
            <person name="Arias M.C."/>
            <person name="Ball S.G."/>
            <person name="Gile G.H."/>
            <person name="Hirakawa Y."/>
            <person name="Hopkins J.F."/>
            <person name="Kuo A."/>
            <person name="Rensing S.A."/>
            <person name="Schmutz J."/>
            <person name="Symeonidi A."/>
            <person name="Elias M."/>
            <person name="Eveleigh R.J."/>
            <person name="Herman E.K."/>
            <person name="Klute M.J."/>
            <person name="Nakayama T."/>
            <person name="Obornik M."/>
            <person name="Reyes-Prieto A."/>
            <person name="Armbrust E.V."/>
            <person name="Aves S.J."/>
            <person name="Beiko R.G."/>
            <person name="Coutinho P."/>
            <person name="Dacks J.B."/>
            <person name="Durnford D.G."/>
            <person name="Fast N.M."/>
            <person name="Green B.R."/>
            <person name="Grisdale C.J."/>
            <person name="Hempel F."/>
            <person name="Henrissat B."/>
            <person name="Hoppner M.P."/>
            <person name="Ishida K."/>
            <person name="Kim E."/>
            <person name="Koreny L."/>
            <person name="Kroth P.G."/>
            <person name="Liu Y."/>
            <person name="Malik S.B."/>
            <person name="Maier U.G."/>
            <person name="McRose D."/>
            <person name="Mock T."/>
            <person name="Neilson J.A."/>
            <person name="Onodera N.T."/>
            <person name="Poole A.M."/>
            <person name="Pritham E.J."/>
            <person name="Richards T.A."/>
            <person name="Rocap G."/>
            <person name="Roy S.W."/>
            <person name="Sarai C."/>
            <person name="Schaack S."/>
            <person name="Shirato S."/>
            <person name="Slamovits C.H."/>
            <person name="Spencer D.F."/>
            <person name="Suzuki S."/>
            <person name="Worden A.Z."/>
            <person name="Zauner S."/>
            <person name="Barry K."/>
            <person name="Bell C."/>
            <person name="Bharti A.K."/>
            <person name="Crow J.A."/>
            <person name="Grimwood J."/>
            <person name="Kramer R."/>
            <person name="Lindquist E."/>
            <person name="Lucas S."/>
            <person name="Salamov A."/>
            <person name="McFadden G.I."/>
            <person name="Lane C.E."/>
            <person name="Keeling P.J."/>
            <person name="Gray M.W."/>
            <person name="Grigoriev I.V."/>
            <person name="Archibald J.M."/>
        </authorList>
    </citation>
    <scope>NUCLEOTIDE SEQUENCE</scope>
    <source>
        <strain evidence="4 6">CCMP2712</strain>
    </source>
</reference>
<evidence type="ECO:0000313" key="5">
    <source>
        <dbReference type="EnsemblProtists" id="EKX43748"/>
    </source>
</evidence>
<keyword evidence="1" id="KW-0106">Calcium</keyword>
<dbReference type="Proteomes" id="UP000011087">
    <property type="component" value="Unassembled WGS sequence"/>
</dbReference>
<evidence type="ECO:0000256" key="1">
    <source>
        <dbReference type="ARBA" id="ARBA00022837"/>
    </source>
</evidence>
<dbReference type="PROSITE" id="PS50222">
    <property type="entry name" value="EF_HAND_2"/>
    <property type="match status" value="1"/>
</dbReference>
<evidence type="ECO:0000256" key="2">
    <source>
        <dbReference type="SAM" id="MobiDB-lite"/>
    </source>
</evidence>
<organism evidence="4">
    <name type="scientific">Guillardia theta (strain CCMP2712)</name>
    <name type="common">Cryptophyte</name>
    <dbReference type="NCBI Taxonomy" id="905079"/>
    <lineage>
        <taxon>Eukaryota</taxon>
        <taxon>Cryptophyceae</taxon>
        <taxon>Pyrenomonadales</taxon>
        <taxon>Geminigeraceae</taxon>
        <taxon>Guillardia</taxon>
    </lineage>
</organism>
<keyword evidence="6" id="KW-1185">Reference proteome</keyword>
<name>L1J5C8_GUITC</name>
<feature type="region of interest" description="Disordered" evidence="2">
    <location>
        <begin position="897"/>
        <end position="967"/>
    </location>
</feature>
<gene>
    <name evidence="4" type="ORF">GUITHDRAFT_110203</name>
</gene>
<dbReference type="InterPro" id="IPR018247">
    <property type="entry name" value="EF_Hand_1_Ca_BS"/>
</dbReference>
<dbReference type="GeneID" id="17300519"/>
<accession>L1J5C8</accession>
<dbReference type="GO" id="GO:0005509">
    <property type="term" value="F:calcium ion binding"/>
    <property type="evidence" value="ECO:0007669"/>
    <property type="project" value="InterPro"/>
</dbReference>
<dbReference type="InterPro" id="IPR011992">
    <property type="entry name" value="EF-hand-dom_pair"/>
</dbReference>
<dbReference type="EMBL" id="JH993008">
    <property type="protein sequence ID" value="EKX43748.1"/>
    <property type="molecule type" value="Genomic_DNA"/>
</dbReference>
<dbReference type="KEGG" id="gtt:GUITHDRAFT_110203"/>